<dbReference type="RefSeq" id="WP_260974828.1">
    <property type="nucleotide sequence ID" value="NZ_JAOANI010000009.1"/>
</dbReference>
<comment type="caution">
    <text evidence="3">The sequence shown here is derived from an EMBL/GenBank/DDBJ whole genome shotgun (WGS) entry which is preliminary data.</text>
</comment>
<dbReference type="EMBL" id="JAOANI010000009">
    <property type="protein sequence ID" value="MCT7357900.1"/>
    <property type="molecule type" value="Genomic_DNA"/>
</dbReference>
<accession>A0A9X2WCQ4</accession>
<keyword evidence="4" id="KW-1185">Reference proteome</keyword>
<sequence>MTDSSSQTCHTDMRPAADIPSTLKLIDSLRFNAQLGKHSHFFASLKRRNLHILCGVPVVVINLILGSVFFALLQAELPDWGKWLSAGLALLAAALGGVQTFFDFKKNCAGHREVGNDYLGLARECERLLALYDDGLMTLEQLAAELRRLNDEYADINERAEMFIVSPREYEYARQRLATRTQRRG</sequence>
<evidence type="ECO:0000256" key="2">
    <source>
        <dbReference type="SAM" id="Phobius"/>
    </source>
</evidence>
<keyword evidence="2" id="KW-1133">Transmembrane helix</keyword>
<name>A0A9X2WCQ4_9GAMM</name>
<feature type="transmembrane region" description="Helical" evidence="2">
    <location>
        <begin position="83"/>
        <end position="102"/>
    </location>
</feature>
<gene>
    <name evidence="3" type="ORF">NYR02_02545</name>
</gene>
<proteinExistence type="predicted"/>
<reference evidence="3" key="2">
    <citation type="submission" date="2022-08" db="EMBL/GenBank/DDBJ databases">
        <authorList>
            <person name="Dong C."/>
        </authorList>
    </citation>
    <scope>NUCLEOTIDE SEQUENCE</scope>
    <source>
        <strain evidence="3">59MF3M-4</strain>
    </source>
</reference>
<dbReference type="Proteomes" id="UP001147830">
    <property type="component" value="Unassembled WGS sequence"/>
</dbReference>
<protein>
    <submittedName>
        <fullName evidence="3">SLATT domain-containing protein</fullName>
    </submittedName>
</protein>
<dbReference type="AlphaFoldDB" id="A0A9X2WCQ4"/>
<reference evidence="3" key="1">
    <citation type="journal article" date="2022" name="Front. Microbiol.">
        <title>Genome-based taxonomic rearrangement of Oceanobacter-related bacteria including the description of Thalassolituus hydrocarbonoclasticus sp. nov. and Thalassolituus pacificus sp. nov. and emended description of the genus Thalassolituus.</title>
        <authorList>
            <person name="Dong C."/>
            <person name="Wei L."/>
            <person name="Wang J."/>
            <person name="Lai Q."/>
            <person name="Huang Z."/>
            <person name="Shao Z."/>
        </authorList>
    </citation>
    <scope>NUCLEOTIDE SEQUENCE</scope>
    <source>
        <strain evidence="3">59MF3M-4</strain>
    </source>
</reference>
<keyword evidence="1" id="KW-0175">Coiled coil</keyword>
<feature type="coiled-coil region" evidence="1">
    <location>
        <begin position="132"/>
        <end position="159"/>
    </location>
</feature>
<feature type="transmembrane region" description="Helical" evidence="2">
    <location>
        <begin position="50"/>
        <end position="71"/>
    </location>
</feature>
<evidence type="ECO:0000313" key="3">
    <source>
        <dbReference type="EMBL" id="MCT7357900.1"/>
    </source>
</evidence>
<evidence type="ECO:0000256" key="1">
    <source>
        <dbReference type="SAM" id="Coils"/>
    </source>
</evidence>
<keyword evidence="2" id="KW-0812">Transmembrane</keyword>
<organism evidence="3 4">
    <name type="scientific">Thalassolituus pacificus</name>
    <dbReference type="NCBI Taxonomy" id="2975440"/>
    <lineage>
        <taxon>Bacteria</taxon>
        <taxon>Pseudomonadati</taxon>
        <taxon>Pseudomonadota</taxon>
        <taxon>Gammaproteobacteria</taxon>
        <taxon>Oceanospirillales</taxon>
        <taxon>Oceanospirillaceae</taxon>
        <taxon>Thalassolituus</taxon>
    </lineage>
</organism>
<evidence type="ECO:0000313" key="4">
    <source>
        <dbReference type="Proteomes" id="UP001147830"/>
    </source>
</evidence>
<keyword evidence="2" id="KW-0472">Membrane</keyword>
<dbReference type="NCBIfam" id="NF033632">
    <property type="entry name" value="SLATT_4"/>
    <property type="match status" value="1"/>
</dbReference>